<gene>
    <name evidence="12" type="ORF">CAEBREN_12400</name>
</gene>
<comment type="catalytic activity">
    <reaction evidence="7">
        <text>L-threonyl-[protein] + ATP = O-phospho-L-threonyl-[protein] + ADP + H(+)</text>
        <dbReference type="Rhea" id="RHEA:46608"/>
        <dbReference type="Rhea" id="RHEA-COMP:11060"/>
        <dbReference type="Rhea" id="RHEA-COMP:11605"/>
        <dbReference type="ChEBI" id="CHEBI:15378"/>
        <dbReference type="ChEBI" id="CHEBI:30013"/>
        <dbReference type="ChEBI" id="CHEBI:30616"/>
        <dbReference type="ChEBI" id="CHEBI:61977"/>
        <dbReference type="ChEBI" id="CHEBI:456216"/>
        <dbReference type="EC" id="2.7.11.1"/>
    </reaction>
</comment>
<feature type="region of interest" description="Disordered" evidence="10">
    <location>
        <begin position="508"/>
        <end position="544"/>
    </location>
</feature>
<accession>G0MH88</accession>
<evidence type="ECO:0000256" key="2">
    <source>
        <dbReference type="ARBA" id="ARBA00022527"/>
    </source>
</evidence>
<dbReference type="HOGENOM" id="CLU_500826_0_0_1"/>
<feature type="compositionally biased region" description="Basic and acidic residues" evidence="10">
    <location>
        <begin position="1"/>
        <end position="12"/>
    </location>
</feature>
<evidence type="ECO:0000256" key="9">
    <source>
        <dbReference type="PROSITE-ProRule" id="PRU10141"/>
    </source>
</evidence>
<dbReference type="GO" id="GO:0005524">
    <property type="term" value="F:ATP binding"/>
    <property type="evidence" value="ECO:0007669"/>
    <property type="project" value="UniProtKB-UniRule"/>
</dbReference>
<evidence type="ECO:0000313" key="13">
    <source>
        <dbReference type="Proteomes" id="UP000008068"/>
    </source>
</evidence>
<keyword evidence="4 9" id="KW-0547">Nucleotide-binding</keyword>
<dbReference type="InParanoid" id="G0MH88"/>
<dbReference type="GO" id="GO:0005737">
    <property type="term" value="C:cytoplasm"/>
    <property type="evidence" value="ECO:0007669"/>
    <property type="project" value="TreeGrafter"/>
</dbReference>
<dbReference type="Gene3D" id="3.30.200.20">
    <property type="entry name" value="Phosphorylase Kinase, domain 1"/>
    <property type="match status" value="1"/>
</dbReference>
<dbReference type="PANTHER" id="PTHR47634:SF9">
    <property type="entry name" value="PROTEIN KINASE DOMAIN-CONTAINING PROTEIN-RELATED"/>
    <property type="match status" value="1"/>
</dbReference>
<dbReference type="eggNOG" id="KOG1290">
    <property type="taxonomic scope" value="Eukaryota"/>
</dbReference>
<dbReference type="InterPro" id="IPR011009">
    <property type="entry name" value="Kinase-like_dom_sf"/>
</dbReference>
<dbReference type="GO" id="GO:0005634">
    <property type="term" value="C:nucleus"/>
    <property type="evidence" value="ECO:0007669"/>
    <property type="project" value="TreeGrafter"/>
</dbReference>
<dbReference type="InterPro" id="IPR000719">
    <property type="entry name" value="Prot_kinase_dom"/>
</dbReference>
<dbReference type="Gene3D" id="1.10.510.10">
    <property type="entry name" value="Transferase(Phosphotransferase) domain 1"/>
    <property type="match status" value="1"/>
</dbReference>
<evidence type="ECO:0000256" key="7">
    <source>
        <dbReference type="ARBA" id="ARBA00047899"/>
    </source>
</evidence>
<evidence type="ECO:0000256" key="8">
    <source>
        <dbReference type="ARBA" id="ARBA00048679"/>
    </source>
</evidence>
<dbReference type="InterPro" id="IPR008271">
    <property type="entry name" value="Ser/Thr_kinase_AS"/>
</dbReference>
<dbReference type="Proteomes" id="UP000008068">
    <property type="component" value="Unassembled WGS sequence"/>
</dbReference>
<dbReference type="AlphaFoldDB" id="G0MH88"/>
<organism evidence="13">
    <name type="scientific">Caenorhabditis brenneri</name>
    <name type="common">Nematode worm</name>
    <dbReference type="NCBI Taxonomy" id="135651"/>
    <lineage>
        <taxon>Eukaryota</taxon>
        <taxon>Metazoa</taxon>
        <taxon>Ecdysozoa</taxon>
        <taxon>Nematoda</taxon>
        <taxon>Chromadorea</taxon>
        <taxon>Rhabditida</taxon>
        <taxon>Rhabditina</taxon>
        <taxon>Rhabditomorpha</taxon>
        <taxon>Rhabditoidea</taxon>
        <taxon>Rhabditidae</taxon>
        <taxon>Peloderinae</taxon>
        <taxon>Caenorhabditis</taxon>
    </lineage>
</organism>
<evidence type="ECO:0000256" key="5">
    <source>
        <dbReference type="ARBA" id="ARBA00022777"/>
    </source>
</evidence>
<dbReference type="GO" id="GO:0050684">
    <property type="term" value="P:regulation of mRNA processing"/>
    <property type="evidence" value="ECO:0007669"/>
    <property type="project" value="TreeGrafter"/>
</dbReference>
<dbReference type="PROSITE" id="PS00108">
    <property type="entry name" value="PROTEIN_KINASE_ST"/>
    <property type="match status" value="1"/>
</dbReference>
<feature type="compositionally biased region" description="Polar residues" evidence="10">
    <location>
        <begin position="521"/>
        <end position="544"/>
    </location>
</feature>
<dbReference type="GO" id="GO:0000245">
    <property type="term" value="P:spliceosomal complex assembly"/>
    <property type="evidence" value="ECO:0007669"/>
    <property type="project" value="TreeGrafter"/>
</dbReference>
<sequence>MSDKSKEQEDTQKNPQIGTLRSDDDFDLFAETHSAPSSQHVFDEAYHQQDSLFLSGMHQDGETSGVTMSNSFLQTASSSSLFTEEQLNPGNLVPTVSSDMQFYASQAPMSSYSNSCMLKKLILDMNIREPVYPCELGEYCPINVGDVLNSEFVIIRKLGQGAYSSVWMAWNTVLRKYVALKISQSESVGIAEQELNFQETCTNTSPNAMGADNVVRLLSSFTHISGFRTYIVMALEVCGPSLNSVLFHSNQKVIHLEQVRRICRQLLEAVSFLHDECGIIHSDIKPANIMIAVSNEDVQRMDPNRPENDSTTSSFDLDFTHPDSDIRIKLGDLGLSCWVNNPFFGVFQTCEYRAPEVFLKSFARTTADMWSVGCVAFELVTGTDLFYCGNTGSEVEEATHHLRQMSLLIGNLPYAPYCNEQNVEFLEHFFESNGRFVSDTSFDPSRLLNRIRGHRNIALEDAKQCAHFISSCLTLDPTKRPTAKQALTHQFLLPYGGKSEGSFAREIASDVNSHARHEGNDSNFHSLTPNPNQPSSSTQYPERK</sequence>
<dbReference type="InterPro" id="IPR017441">
    <property type="entry name" value="Protein_kinase_ATP_BS"/>
</dbReference>
<dbReference type="STRING" id="135651.G0MH88"/>
<dbReference type="EMBL" id="GL379794">
    <property type="protein sequence ID" value="EGT58161.1"/>
    <property type="molecule type" value="Genomic_DNA"/>
</dbReference>
<comment type="catalytic activity">
    <reaction evidence="8">
        <text>L-seryl-[protein] + ATP = O-phospho-L-seryl-[protein] + ADP + H(+)</text>
        <dbReference type="Rhea" id="RHEA:17989"/>
        <dbReference type="Rhea" id="RHEA-COMP:9863"/>
        <dbReference type="Rhea" id="RHEA-COMP:11604"/>
        <dbReference type="ChEBI" id="CHEBI:15378"/>
        <dbReference type="ChEBI" id="CHEBI:29999"/>
        <dbReference type="ChEBI" id="CHEBI:30616"/>
        <dbReference type="ChEBI" id="CHEBI:83421"/>
        <dbReference type="ChEBI" id="CHEBI:456216"/>
        <dbReference type="EC" id="2.7.11.1"/>
    </reaction>
</comment>
<evidence type="ECO:0000256" key="3">
    <source>
        <dbReference type="ARBA" id="ARBA00022679"/>
    </source>
</evidence>
<dbReference type="Pfam" id="PF00069">
    <property type="entry name" value="Pkinase"/>
    <property type="match status" value="1"/>
</dbReference>
<keyword evidence="6 9" id="KW-0067">ATP-binding</keyword>
<dbReference type="OrthoDB" id="2649at2759"/>
<keyword evidence="2" id="KW-0723">Serine/threonine-protein kinase</keyword>
<evidence type="ECO:0000313" key="12">
    <source>
        <dbReference type="EMBL" id="EGT58161.1"/>
    </source>
</evidence>
<evidence type="ECO:0000256" key="1">
    <source>
        <dbReference type="ARBA" id="ARBA00012513"/>
    </source>
</evidence>
<dbReference type="EC" id="2.7.11.1" evidence="1"/>
<evidence type="ECO:0000256" key="10">
    <source>
        <dbReference type="SAM" id="MobiDB-lite"/>
    </source>
</evidence>
<protein>
    <recommendedName>
        <fullName evidence="1">non-specific serine/threonine protein kinase</fullName>
        <ecNumber evidence="1">2.7.11.1</ecNumber>
    </recommendedName>
</protein>
<dbReference type="PROSITE" id="PS00107">
    <property type="entry name" value="PROTEIN_KINASE_ATP"/>
    <property type="match status" value="1"/>
</dbReference>
<keyword evidence="13" id="KW-1185">Reference proteome</keyword>
<evidence type="ECO:0000259" key="11">
    <source>
        <dbReference type="PROSITE" id="PS50011"/>
    </source>
</evidence>
<feature type="domain" description="Protein kinase" evidence="11">
    <location>
        <begin position="152"/>
        <end position="492"/>
    </location>
</feature>
<reference evidence="13" key="1">
    <citation type="submission" date="2011-07" db="EMBL/GenBank/DDBJ databases">
        <authorList>
            <consortium name="Caenorhabditis brenneri Sequencing and Analysis Consortium"/>
            <person name="Wilson R.K."/>
        </authorList>
    </citation>
    <scope>NUCLEOTIDE SEQUENCE [LARGE SCALE GENOMIC DNA]</scope>
    <source>
        <strain evidence="13">PB2801</strain>
    </source>
</reference>
<keyword evidence="3" id="KW-0808">Transferase</keyword>
<keyword evidence="5" id="KW-0418">Kinase</keyword>
<proteinExistence type="predicted"/>
<name>G0MH88_CAEBE</name>
<dbReference type="OMA" id="TFADEIQ"/>
<dbReference type="GO" id="GO:0004674">
    <property type="term" value="F:protein serine/threonine kinase activity"/>
    <property type="evidence" value="ECO:0007669"/>
    <property type="project" value="UniProtKB-KW"/>
</dbReference>
<dbReference type="PANTHER" id="PTHR47634">
    <property type="entry name" value="PROTEIN KINASE DOMAIN-CONTAINING PROTEIN-RELATED"/>
    <property type="match status" value="1"/>
</dbReference>
<dbReference type="SUPFAM" id="SSF56112">
    <property type="entry name" value="Protein kinase-like (PK-like)"/>
    <property type="match status" value="1"/>
</dbReference>
<evidence type="ECO:0000256" key="4">
    <source>
        <dbReference type="ARBA" id="ARBA00022741"/>
    </source>
</evidence>
<evidence type="ECO:0000256" key="6">
    <source>
        <dbReference type="ARBA" id="ARBA00022840"/>
    </source>
</evidence>
<feature type="binding site" evidence="9">
    <location>
        <position position="181"/>
    </location>
    <ligand>
        <name>ATP</name>
        <dbReference type="ChEBI" id="CHEBI:30616"/>
    </ligand>
</feature>
<dbReference type="SMART" id="SM00220">
    <property type="entry name" value="S_TKc"/>
    <property type="match status" value="1"/>
</dbReference>
<dbReference type="InterPro" id="IPR051334">
    <property type="entry name" value="SRPK"/>
</dbReference>
<dbReference type="PROSITE" id="PS50011">
    <property type="entry name" value="PROTEIN_KINASE_DOM"/>
    <property type="match status" value="1"/>
</dbReference>
<feature type="region of interest" description="Disordered" evidence="10">
    <location>
        <begin position="1"/>
        <end position="22"/>
    </location>
</feature>